<dbReference type="InterPro" id="IPR036412">
    <property type="entry name" value="HAD-like_sf"/>
</dbReference>
<keyword evidence="1" id="KW-0378">Hydrolase</keyword>
<dbReference type="SUPFAM" id="SSF56784">
    <property type="entry name" value="HAD-like"/>
    <property type="match status" value="1"/>
</dbReference>
<evidence type="ECO:0000313" key="3">
    <source>
        <dbReference type="RefSeq" id="XP_033462689.1"/>
    </source>
</evidence>
<organism evidence="3">
    <name type="scientific">Dissoconium aciculare CBS 342.82</name>
    <dbReference type="NCBI Taxonomy" id="1314786"/>
    <lineage>
        <taxon>Eukaryota</taxon>
        <taxon>Fungi</taxon>
        <taxon>Dikarya</taxon>
        <taxon>Ascomycota</taxon>
        <taxon>Pezizomycotina</taxon>
        <taxon>Dothideomycetes</taxon>
        <taxon>Dothideomycetidae</taxon>
        <taxon>Mycosphaerellales</taxon>
        <taxon>Dissoconiaceae</taxon>
        <taxon>Dissoconium</taxon>
    </lineage>
</organism>
<dbReference type="InterPro" id="IPR051540">
    <property type="entry name" value="S-2-haloacid_dehalogenase"/>
</dbReference>
<dbReference type="RefSeq" id="XP_033462689.1">
    <property type="nucleotide sequence ID" value="XM_033600374.1"/>
</dbReference>
<feature type="non-terminal residue" evidence="3">
    <location>
        <position position="237"/>
    </location>
</feature>
<reference evidence="3" key="3">
    <citation type="submission" date="2025-08" db="UniProtKB">
        <authorList>
            <consortium name="RefSeq"/>
        </authorList>
    </citation>
    <scope>IDENTIFICATION</scope>
    <source>
        <strain evidence="3">CBS 342.82</strain>
    </source>
</reference>
<protein>
    <submittedName>
        <fullName evidence="3">HAD-like protein</fullName>
    </submittedName>
</protein>
<evidence type="ECO:0000313" key="2">
    <source>
        <dbReference type="Proteomes" id="UP000504637"/>
    </source>
</evidence>
<dbReference type="Gene3D" id="1.10.150.240">
    <property type="entry name" value="Putative phosphatase, domain 2"/>
    <property type="match status" value="1"/>
</dbReference>
<dbReference type="Gene3D" id="3.40.50.1000">
    <property type="entry name" value="HAD superfamily/HAD-like"/>
    <property type="match status" value="1"/>
</dbReference>
<dbReference type="OrthoDB" id="2363873at2759"/>
<sequence length="237" mass="26403">MSKSISFDVLGTCFSFEGAITAIESRLGPHLSRANVDARTLCFQWFFAAQRDFTYVSMAGAYTPIARILQQTFRRACYVVDLPQGCVGDDDVAAVMAEVARLKPRPGLKGCYDGLRADGWDVYGVTNGGKQASLEYYRLADVELDDEHLLSCDEIQVAKPDERVYAKANAYFTERGVGEAAGQRWFVAAHAWDLLAARKAGFKTAYLTFEEHDPVTEVFGTFDLYADSMDELLEKLR</sequence>
<evidence type="ECO:0000256" key="1">
    <source>
        <dbReference type="ARBA" id="ARBA00022801"/>
    </source>
</evidence>
<name>A0A6J3MCP3_9PEZI</name>
<reference evidence="3" key="2">
    <citation type="submission" date="2020-04" db="EMBL/GenBank/DDBJ databases">
        <authorList>
            <consortium name="NCBI Genome Project"/>
        </authorList>
    </citation>
    <scope>NUCLEOTIDE SEQUENCE</scope>
    <source>
        <strain evidence="3">CBS 342.82</strain>
    </source>
</reference>
<dbReference type="GO" id="GO:0016787">
    <property type="term" value="F:hydrolase activity"/>
    <property type="evidence" value="ECO:0007669"/>
    <property type="project" value="UniProtKB-KW"/>
</dbReference>
<proteinExistence type="predicted"/>
<dbReference type="Proteomes" id="UP000504637">
    <property type="component" value="Unplaced"/>
</dbReference>
<dbReference type="PANTHER" id="PTHR43316:SF4">
    <property type="entry name" value="ACID DEHALOGENASE, PUTATIVE (AFU_ORTHOLOGUE AFUA_8G05870)-RELATED"/>
    <property type="match status" value="1"/>
</dbReference>
<dbReference type="InterPro" id="IPR023214">
    <property type="entry name" value="HAD_sf"/>
</dbReference>
<dbReference type="PANTHER" id="PTHR43316">
    <property type="entry name" value="HYDROLASE, HALOACID DELAHOGENASE-RELATED"/>
    <property type="match status" value="1"/>
</dbReference>
<dbReference type="AlphaFoldDB" id="A0A6J3MCP3"/>
<dbReference type="GeneID" id="54358174"/>
<reference evidence="3" key="1">
    <citation type="submission" date="2020-01" db="EMBL/GenBank/DDBJ databases">
        <authorList>
            <consortium name="DOE Joint Genome Institute"/>
            <person name="Haridas S."/>
            <person name="Albert R."/>
            <person name="Binder M."/>
            <person name="Bloem J."/>
            <person name="Labutti K."/>
            <person name="Salamov A."/>
            <person name="Andreopoulos B."/>
            <person name="Baker S.E."/>
            <person name="Barry K."/>
            <person name="Bills G."/>
            <person name="Bluhm B.H."/>
            <person name="Cannon C."/>
            <person name="Castanera R."/>
            <person name="Culley D.E."/>
            <person name="Daum C."/>
            <person name="Ezra D."/>
            <person name="Gonzalez J.B."/>
            <person name="Henrissat B."/>
            <person name="Kuo A."/>
            <person name="Liang C."/>
            <person name="Lipzen A."/>
            <person name="Lutzoni F."/>
            <person name="Magnuson J."/>
            <person name="Mondo S."/>
            <person name="Nolan M."/>
            <person name="Ohm R."/>
            <person name="Pangilinan J."/>
            <person name="Park H.-J."/>
            <person name="Ramirez L."/>
            <person name="Alfaro M."/>
            <person name="Sun H."/>
            <person name="Tritt A."/>
            <person name="Yoshinaga Y."/>
            <person name="Zwiers L.-H."/>
            <person name="Turgeon B.G."/>
            <person name="Goodwin S.B."/>
            <person name="Spatafora J.W."/>
            <person name="Crous P.W."/>
            <person name="Grigoriev I.V."/>
        </authorList>
    </citation>
    <scope>NUCLEOTIDE SEQUENCE</scope>
    <source>
        <strain evidence="3">CBS 342.82</strain>
    </source>
</reference>
<gene>
    <name evidence="3" type="ORF">K489DRAFT_299323</name>
</gene>
<keyword evidence="2" id="KW-1185">Reference proteome</keyword>
<dbReference type="InterPro" id="IPR023198">
    <property type="entry name" value="PGP-like_dom2"/>
</dbReference>
<accession>A0A6J3MCP3</accession>